<reference evidence="4 5" key="1">
    <citation type="submission" date="2019-07" db="EMBL/GenBank/DDBJ databases">
        <authorList>
            <person name="Jastrzebski P J."/>
            <person name="Paukszto L."/>
            <person name="Jastrzebski P J."/>
        </authorList>
    </citation>
    <scope>NUCLEOTIDE SEQUENCE [LARGE SCALE GENOMIC DNA]</scope>
    <source>
        <strain evidence="4 5">WMS-il1</strain>
    </source>
</reference>
<dbReference type="InterPro" id="IPR043502">
    <property type="entry name" value="DNA/RNA_pol_sf"/>
</dbReference>
<dbReference type="EMBL" id="CABIJS010000032">
    <property type="protein sequence ID" value="VUZ40190.1"/>
    <property type="molecule type" value="Genomic_DNA"/>
</dbReference>
<evidence type="ECO:0000259" key="3">
    <source>
        <dbReference type="PROSITE" id="PS50011"/>
    </source>
</evidence>
<dbReference type="InterPro" id="IPR000719">
    <property type="entry name" value="Prot_kinase_dom"/>
</dbReference>
<dbReference type="InterPro" id="IPR011009">
    <property type="entry name" value="Kinase-like_dom_sf"/>
</dbReference>
<feature type="binding site" evidence="1">
    <location>
        <position position="61"/>
    </location>
    <ligand>
        <name>ATP</name>
        <dbReference type="ChEBI" id="CHEBI:30616"/>
    </ligand>
</feature>
<name>A0A564XYX6_HYMDI</name>
<dbReference type="Proteomes" id="UP000321570">
    <property type="component" value="Unassembled WGS sequence"/>
</dbReference>
<dbReference type="PROSITE" id="PS50011">
    <property type="entry name" value="PROTEIN_KINASE_DOM"/>
    <property type="match status" value="1"/>
</dbReference>
<dbReference type="Pfam" id="PF00069">
    <property type="entry name" value="Pkinase"/>
    <property type="match status" value="1"/>
</dbReference>
<dbReference type="InterPro" id="IPR043128">
    <property type="entry name" value="Rev_trsase/Diguanyl_cyclase"/>
</dbReference>
<dbReference type="SUPFAM" id="SSF56112">
    <property type="entry name" value="Protein kinase-like (PK-like)"/>
    <property type="match status" value="1"/>
</dbReference>
<dbReference type="GO" id="GO:0005524">
    <property type="term" value="F:ATP binding"/>
    <property type="evidence" value="ECO:0007669"/>
    <property type="project" value="UniProtKB-UniRule"/>
</dbReference>
<feature type="region of interest" description="Disordered" evidence="2">
    <location>
        <begin position="321"/>
        <end position="344"/>
    </location>
</feature>
<dbReference type="AlphaFoldDB" id="A0A564XYX6"/>
<accession>A0A564XYX6</accession>
<dbReference type="SUPFAM" id="SSF56672">
    <property type="entry name" value="DNA/RNA polymerases"/>
    <property type="match status" value="1"/>
</dbReference>
<evidence type="ECO:0000313" key="4">
    <source>
        <dbReference type="EMBL" id="VUZ40190.1"/>
    </source>
</evidence>
<protein>
    <recommendedName>
        <fullName evidence="3">Protein kinase domain-containing protein</fullName>
    </recommendedName>
</protein>
<dbReference type="Gene3D" id="1.10.510.10">
    <property type="entry name" value="Transferase(Phosphotransferase) domain 1"/>
    <property type="match status" value="1"/>
</dbReference>
<organism evidence="4 5">
    <name type="scientific">Hymenolepis diminuta</name>
    <name type="common">Rat tapeworm</name>
    <dbReference type="NCBI Taxonomy" id="6216"/>
    <lineage>
        <taxon>Eukaryota</taxon>
        <taxon>Metazoa</taxon>
        <taxon>Spiralia</taxon>
        <taxon>Lophotrochozoa</taxon>
        <taxon>Platyhelminthes</taxon>
        <taxon>Cestoda</taxon>
        <taxon>Eucestoda</taxon>
        <taxon>Cyclophyllidea</taxon>
        <taxon>Hymenolepididae</taxon>
        <taxon>Hymenolepis</taxon>
    </lineage>
</organism>
<dbReference type="PROSITE" id="PS00107">
    <property type="entry name" value="PROTEIN_KINASE_ATP"/>
    <property type="match status" value="1"/>
</dbReference>
<gene>
    <name evidence="4" type="ORF">WMSIL1_LOCUS1311</name>
</gene>
<dbReference type="Gene3D" id="3.30.70.270">
    <property type="match status" value="1"/>
</dbReference>
<evidence type="ECO:0000313" key="5">
    <source>
        <dbReference type="Proteomes" id="UP000321570"/>
    </source>
</evidence>
<evidence type="ECO:0000256" key="1">
    <source>
        <dbReference type="PROSITE-ProRule" id="PRU10141"/>
    </source>
</evidence>
<dbReference type="PANTHER" id="PTHR11909">
    <property type="entry name" value="CASEIN KINASE-RELATED"/>
    <property type="match status" value="1"/>
</dbReference>
<dbReference type="InterPro" id="IPR017441">
    <property type="entry name" value="Protein_kinase_ATP_BS"/>
</dbReference>
<dbReference type="InterPro" id="IPR050235">
    <property type="entry name" value="CK1_Ser-Thr_kinase"/>
</dbReference>
<dbReference type="GO" id="GO:0004672">
    <property type="term" value="F:protein kinase activity"/>
    <property type="evidence" value="ECO:0007669"/>
    <property type="project" value="InterPro"/>
</dbReference>
<keyword evidence="1" id="KW-0067">ATP-binding</keyword>
<feature type="domain" description="Protein kinase" evidence="3">
    <location>
        <begin position="30"/>
        <end position="324"/>
    </location>
</feature>
<keyword evidence="5" id="KW-1185">Reference proteome</keyword>
<proteinExistence type="predicted"/>
<sequence length="542" mass="61583">MPRAAPKRAYRVAKPIKQGFEITDPNGKGWIVGETIGQGGFGCLYSASSKDDPKSKKYVLKIEPQENGPLFTESHFYTRVCKQNLLDDWKMEHRLAFLGIPRFISKGLFETLDGLSCRFLVMDRFHGSLEDCLIDGKFAPSDIPSIANQTIDALEYIHSKDYVHADIKASNILRMNDTKFYLADFGLVTLYRIDGRHKPEKTNPRLRDNGTLEFCSRDAHAGLSPSRRGDMEILLFNLIHWLYRAQPNADQGPCAGLPWNSLIGAGFKAVTIRLYRPSALVSFIFNSSGAEEEGYDNKPEYIPSIRPSLLKKKKVTTQRSHSEVGLNQHSRAENPKCNLPTNENTRDDEAIRSRVRGHLEKMHTNNHQIIFKPKANYVFRPKRPVPIVICKLSRTDWLTLDQTLPWLPKRLGKLLVTLELDAVPFEVSSASVYETVFRNQDSISHYGQYDIGDSGTAAYLEHITVVGDSDEELQDRVEKLLESIEKDSFHLRVDKYQFFLISIKYLDFNFDSTGYHPDSDESRATAKMPAPANLGSLRFFLV</sequence>
<evidence type="ECO:0000256" key="2">
    <source>
        <dbReference type="SAM" id="MobiDB-lite"/>
    </source>
</evidence>
<keyword evidence="1" id="KW-0547">Nucleotide-binding</keyword>
<dbReference type="SMART" id="SM00220">
    <property type="entry name" value="S_TKc"/>
    <property type="match status" value="1"/>
</dbReference>